<dbReference type="Proteomes" id="UP000006265">
    <property type="component" value="Unassembled WGS sequence"/>
</dbReference>
<dbReference type="PATRIC" id="fig|1122247.3.peg.4421"/>
<organism evidence="2 3">
    <name type="scientific">Mycolicibacterium hassiacum (strain DSM 44199 / CIP 105218 / JCM 12690 / 3849)</name>
    <name type="common">Mycobacterium hassiacum</name>
    <dbReference type="NCBI Taxonomy" id="1122247"/>
    <lineage>
        <taxon>Bacteria</taxon>
        <taxon>Bacillati</taxon>
        <taxon>Actinomycetota</taxon>
        <taxon>Actinomycetes</taxon>
        <taxon>Mycobacteriales</taxon>
        <taxon>Mycobacteriaceae</taxon>
        <taxon>Mycolicibacterium</taxon>
    </lineage>
</organism>
<dbReference type="InterPro" id="IPR012340">
    <property type="entry name" value="NA-bd_OB-fold"/>
</dbReference>
<proteinExistence type="predicted"/>
<dbReference type="STRING" id="1122247.GCA_000379865_03118"/>
<dbReference type="AlphaFoldDB" id="K5BDD0"/>
<feature type="domain" description="ChsH2 C-terminal OB-fold" evidence="1">
    <location>
        <begin position="7"/>
        <end position="51"/>
    </location>
</feature>
<dbReference type="EMBL" id="AMRA01000144">
    <property type="protein sequence ID" value="EKF21391.1"/>
    <property type="molecule type" value="Genomic_DNA"/>
</dbReference>
<evidence type="ECO:0000259" key="1">
    <source>
        <dbReference type="Pfam" id="PF01796"/>
    </source>
</evidence>
<name>K5BDD0_MYCHD</name>
<reference evidence="2 3" key="1">
    <citation type="journal article" date="2012" name="J. Bacteriol.">
        <title>Genome sequence of Mycobacterium hassiacum DSM 44199, a rare source of heat-stable mycobacterial proteins.</title>
        <authorList>
            <person name="Tiago I."/>
            <person name="Maranha A."/>
            <person name="Mendes V."/>
            <person name="Alarico S."/>
            <person name="Moynihan P.J."/>
            <person name="Clarke A.J."/>
            <person name="Macedo-Ribeiro S."/>
            <person name="Pereira P.J."/>
            <person name="Empadinhas N."/>
        </authorList>
    </citation>
    <scope>NUCLEOTIDE SEQUENCE [LARGE SCALE GENOMIC DNA]</scope>
    <source>
        <strain evidence="3">DSM 44199 / CIP 105218 / JCM 12690 / 3849</strain>
    </source>
</reference>
<dbReference type="InterPro" id="IPR002878">
    <property type="entry name" value="ChsH2_C"/>
</dbReference>
<evidence type="ECO:0000313" key="2">
    <source>
        <dbReference type="EMBL" id="EKF21391.1"/>
    </source>
</evidence>
<dbReference type="Pfam" id="PF01796">
    <property type="entry name" value="OB_ChsH2_C"/>
    <property type="match status" value="1"/>
</dbReference>
<protein>
    <recommendedName>
        <fullName evidence="1">ChsH2 C-terminal OB-fold domain-containing protein</fullName>
    </recommendedName>
</protein>
<gene>
    <name evidence="2" type="ORF">C731_4617</name>
</gene>
<evidence type="ECO:0000313" key="3">
    <source>
        <dbReference type="Proteomes" id="UP000006265"/>
    </source>
</evidence>
<keyword evidence="3" id="KW-1185">Reference proteome</keyword>
<comment type="caution">
    <text evidence="2">The sequence shown here is derived from an EMBL/GenBank/DDBJ whole genome shotgun (WGS) entry which is preliminary data.</text>
</comment>
<sequence length="73" mass="7990">MYVNDLAPFRDQLPYTAAIVELAEGPKVMTLIEGAATEQLLIGMAVTAVFRPVDDDDPESPYLTVFTPTEETT</sequence>
<dbReference type="SUPFAM" id="SSF50249">
    <property type="entry name" value="Nucleic acid-binding proteins"/>
    <property type="match status" value="1"/>
</dbReference>
<dbReference type="eggNOG" id="ENOG5032C2D">
    <property type="taxonomic scope" value="Bacteria"/>
</dbReference>
<accession>K5BDD0</accession>